<evidence type="ECO:0000313" key="2">
    <source>
        <dbReference type="Proteomes" id="UP001151699"/>
    </source>
</evidence>
<organism evidence="1 2">
    <name type="scientific">Pseudolycoriella hygida</name>
    <dbReference type="NCBI Taxonomy" id="35572"/>
    <lineage>
        <taxon>Eukaryota</taxon>
        <taxon>Metazoa</taxon>
        <taxon>Ecdysozoa</taxon>
        <taxon>Arthropoda</taxon>
        <taxon>Hexapoda</taxon>
        <taxon>Insecta</taxon>
        <taxon>Pterygota</taxon>
        <taxon>Neoptera</taxon>
        <taxon>Endopterygota</taxon>
        <taxon>Diptera</taxon>
        <taxon>Nematocera</taxon>
        <taxon>Sciaroidea</taxon>
        <taxon>Sciaridae</taxon>
        <taxon>Pseudolycoriella</taxon>
    </lineage>
</organism>
<keyword evidence="2" id="KW-1185">Reference proteome</keyword>
<name>A0A9Q0RZ42_9DIPT</name>
<comment type="caution">
    <text evidence="1">The sequence shown here is derived from an EMBL/GenBank/DDBJ whole genome shotgun (WGS) entry which is preliminary data.</text>
</comment>
<accession>A0A9Q0RZ42</accession>
<dbReference type="Proteomes" id="UP001151699">
    <property type="component" value="Chromosome X"/>
</dbReference>
<reference evidence="1" key="1">
    <citation type="submission" date="2022-07" db="EMBL/GenBank/DDBJ databases">
        <authorList>
            <person name="Trinca V."/>
            <person name="Uliana J.V.C."/>
            <person name="Torres T.T."/>
            <person name="Ward R.J."/>
            <person name="Monesi N."/>
        </authorList>
    </citation>
    <scope>NUCLEOTIDE SEQUENCE</scope>
    <source>
        <strain evidence="1">HSMRA1968</strain>
        <tissue evidence="1">Whole embryos</tissue>
    </source>
</reference>
<evidence type="ECO:0000313" key="1">
    <source>
        <dbReference type="EMBL" id="KAJ6638162.1"/>
    </source>
</evidence>
<dbReference type="EMBL" id="WJQU01000003">
    <property type="protein sequence ID" value="KAJ6638162.1"/>
    <property type="molecule type" value="Genomic_DNA"/>
</dbReference>
<gene>
    <name evidence="1" type="ORF">Bhyg_10895</name>
</gene>
<protein>
    <submittedName>
        <fullName evidence="1">Uncharacterized protein</fullName>
    </submittedName>
</protein>
<dbReference type="AlphaFoldDB" id="A0A9Q0RZ42"/>
<sequence>MVFRAHLKPQSNNFIKKNLIYYCACEIKNAHGISRLSKFEAFQKVLQFHRGDMIQ</sequence>
<proteinExistence type="predicted"/>